<feature type="compositionally biased region" description="Basic and acidic residues" evidence="1">
    <location>
        <begin position="21"/>
        <end position="42"/>
    </location>
</feature>
<evidence type="ECO:0000313" key="2">
    <source>
        <dbReference type="EMBL" id="CAD7605069.1"/>
    </source>
</evidence>
<dbReference type="AlphaFoldDB" id="A0A7R9K5B9"/>
<feature type="region of interest" description="Disordered" evidence="1">
    <location>
        <begin position="21"/>
        <end position="48"/>
    </location>
</feature>
<dbReference type="Gene3D" id="2.60.120.10">
    <property type="entry name" value="Jelly Rolls"/>
    <property type="match status" value="1"/>
</dbReference>
<dbReference type="InterPro" id="IPR014710">
    <property type="entry name" value="RmlC-like_jellyroll"/>
</dbReference>
<dbReference type="EMBL" id="OE844285">
    <property type="protein sequence ID" value="CAD7605069.1"/>
    <property type="molecule type" value="Genomic_DNA"/>
</dbReference>
<protein>
    <submittedName>
        <fullName evidence="2">Uncharacterized protein</fullName>
    </submittedName>
</protein>
<accession>A0A7R9K5B9</accession>
<evidence type="ECO:0000256" key="1">
    <source>
        <dbReference type="SAM" id="MobiDB-lite"/>
    </source>
</evidence>
<name>A0A7R9K5B9_TIMGE</name>
<dbReference type="SUPFAM" id="SSF51206">
    <property type="entry name" value="cAMP-binding domain-like"/>
    <property type="match status" value="1"/>
</dbReference>
<dbReference type="InterPro" id="IPR018490">
    <property type="entry name" value="cNMP-bd_dom_sf"/>
</dbReference>
<gene>
    <name evidence="2" type="ORF">TGEB3V08_LOCUS9386</name>
</gene>
<proteinExistence type="predicted"/>
<sequence length="156" mass="17769">MKFSCFPSIFSDKETWTLEPLSSDKRPGSFTKIDPDNRHDDNQSSNGSAFEKVVNGRHVSVFVNNKFSTCPKPPRIAVVDVIKRKASDVDIPFYQKDQSSEDLIKSAIMANEFLNNLEPNQIDLVVGAMYHKELDENTFIITEDEQGKFLSIYLFI</sequence>
<reference evidence="2" key="1">
    <citation type="submission" date="2020-11" db="EMBL/GenBank/DDBJ databases">
        <authorList>
            <person name="Tran Van P."/>
        </authorList>
    </citation>
    <scope>NUCLEOTIDE SEQUENCE</scope>
</reference>
<organism evidence="2">
    <name type="scientific">Timema genevievae</name>
    <name type="common">Walking stick</name>
    <dbReference type="NCBI Taxonomy" id="629358"/>
    <lineage>
        <taxon>Eukaryota</taxon>
        <taxon>Metazoa</taxon>
        <taxon>Ecdysozoa</taxon>
        <taxon>Arthropoda</taxon>
        <taxon>Hexapoda</taxon>
        <taxon>Insecta</taxon>
        <taxon>Pterygota</taxon>
        <taxon>Neoptera</taxon>
        <taxon>Polyneoptera</taxon>
        <taxon>Phasmatodea</taxon>
        <taxon>Timematodea</taxon>
        <taxon>Timematoidea</taxon>
        <taxon>Timematidae</taxon>
        <taxon>Timema</taxon>
    </lineage>
</organism>